<evidence type="ECO:0000256" key="2">
    <source>
        <dbReference type="ARBA" id="ARBA00016549"/>
    </source>
</evidence>
<accession>A0A159Z8C2</accession>
<dbReference type="RefSeq" id="WP_066815658.1">
    <property type="nucleotide sequence ID" value="NZ_CP012661.1"/>
</dbReference>
<dbReference type="Pfam" id="PF03737">
    <property type="entry name" value="RraA-like"/>
    <property type="match status" value="1"/>
</dbReference>
<dbReference type="InterPro" id="IPR036704">
    <property type="entry name" value="RraA/RraA-like_sf"/>
</dbReference>
<protein>
    <recommendedName>
        <fullName evidence="2">Putative 4-hydroxy-4-methyl-2-oxoglutarate aldolase</fullName>
    </recommendedName>
    <alternativeName>
        <fullName evidence="3">Regulator of ribonuclease activity homolog</fullName>
    </alternativeName>
    <alternativeName>
        <fullName evidence="4">RraA-like protein</fullName>
    </alternativeName>
</protein>
<comment type="cofactor">
    <cofactor evidence="1">
        <name>a divalent metal cation</name>
        <dbReference type="ChEBI" id="CHEBI:60240"/>
    </cofactor>
</comment>
<dbReference type="InterPro" id="IPR005493">
    <property type="entry name" value="RraA/RraA-like"/>
</dbReference>
<evidence type="ECO:0000256" key="4">
    <source>
        <dbReference type="ARBA" id="ARBA00030169"/>
    </source>
</evidence>
<feature type="binding site" evidence="5">
    <location>
        <position position="118"/>
    </location>
    <ligand>
        <name>Mg(2+)</name>
        <dbReference type="ChEBI" id="CHEBI:18420"/>
    </ligand>
</feature>
<dbReference type="PANTHER" id="PTHR33254">
    <property type="entry name" value="4-HYDROXY-4-METHYL-2-OXOGLUTARATE ALDOLASE 3-RELATED"/>
    <property type="match status" value="1"/>
</dbReference>
<keyword evidence="5" id="KW-0460">Magnesium</keyword>
<reference evidence="6 7" key="1">
    <citation type="submission" date="2015-09" db="EMBL/GenBank/DDBJ databases">
        <title>Complete genome sequence of Defluviimonas alba cai42t isolated from an oilfield in Xinjiang.</title>
        <authorList>
            <person name="Geng S."/>
            <person name="Pan X."/>
            <person name="Wu X."/>
        </authorList>
    </citation>
    <scope>NUCLEOTIDE SEQUENCE [LARGE SCALE GENOMIC DNA]</scope>
    <source>
        <strain evidence="7">cai42</strain>
    </source>
</reference>
<keyword evidence="7" id="KW-1185">Reference proteome</keyword>
<dbReference type="GO" id="GO:0008168">
    <property type="term" value="F:methyltransferase activity"/>
    <property type="evidence" value="ECO:0007669"/>
    <property type="project" value="UniProtKB-KW"/>
</dbReference>
<name>A0A159Z8C2_9RHOB</name>
<evidence type="ECO:0000256" key="5">
    <source>
        <dbReference type="PIRSR" id="PIRSR605493-1"/>
    </source>
</evidence>
<organism evidence="6 7">
    <name type="scientific">Frigidibacter mobilis</name>
    <dbReference type="NCBI Taxonomy" id="1335048"/>
    <lineage>
        <taxon>Bacteria</taxon>
        <taxon>Pseudomonadati</taxon>
        <taxon>Pseudomonadota</taxon>
        <taxon>Alphaproteobacteria</taxon>
        <taxon>Rhodobacterales</taxon>
        <taxon>Paracoccaceae</taxon>
        <taxon>Frigidibacter</taxon>
    </lineage>
</organism>
<keyword evidence="6" id="KW-0489">Methyltransferase</keyword>
<dbReference type="Proteomes" id="UP000076128">
    <property type="component" value="Chromosome"/>
</dbReference>
<evidence type="ECO:0000313" key="7">
    <source>
        <dbReference type="Proteomes" id="UP000076128"/>
    </source>
</evidence>
<dbReference type="GO" id="GO:0032259">
    <property type="term" value="P:methylation"/>
    <property type="evidence" value="ECO:0007669"/>
    <property type="project" value="UniProtKB-KW"/>
</dbReference>
<dbReference type="GO" id="GO:0046872">
    <property type="term" value="F:metal ion binding"/>
    <property type="evidence" value="ECO:0007669"/>
    <property type="project" value="UniProtKB-KW"/>
</dbReference>
<gene>
    <name evidence="6" type="ORF">AKL17_3705</name>
</gene>
<dbReference type="CDD" id="cd16841">
    <property type="entry name" value="RraA_family"/>
    <property type="match status" value="1"/>
</dbReference>
<comment type="cofactor">
    <cofactor evidence="5">
        <name>Mg(2+)</name>
        <dbReference type="ChEBI" id="CHEBI:18420"/>
    </cofactor>
</comment>
<dbReference type="STRING" id="1335048.AKL17_3705"/>
<evidence type="ECO:0000313" key="6">
    <source>
        <dbReference type="EMBL" id="AMY70928.1"/>
    </source>
</evidence>
<evidence type="ECO:0000256" key="1">
    <source>
        <dbReference type="ARBA" id="ARBA00001968"/>
    </source>
</evidence>
<evidence type="ECO:0000256" key="3">
    <source>
        <dbReference type="ARBA" id="ARBA00029596"/>
    </source>
</evidence>
<proteinExistence type="predicted"/>
<dbReference type="Gene3D" id="3.50.30.40">
    <property type="entry name" value="Ribonuclease E inhibitor RraA/RraA-like"/>
    <property type="match status" value="1"/>
</dbReference>
<keyword evidence="6" id="KW-0808">Transferase</keyword>
<sequence>MGDYILNPMPPQMQASRAKRLAQVEAATLGHYLHAGFANTALRPITPGHRIAGAAVTVQIAGPCSTLLYYAMDRVRPGDVLVIDRAGDARHACWGGFMAAVARVRGLAGVIVDGCVTDPDAIRAEGVPTWGRDTSAITTKLLNMGGAFNAPVSIGGVAISPGDAVLADDCGIVVVPASQLENLVNKALEEQAEEGDWVRQVEAGVKLQELVDIEAMMGLKK</sequence>
<dbReference type="OrthoDB" id="9812532at2"/>
<keyword evidence="5" id="KW-0479">Metal-binding</keyword>
<dbReference type="AlphaFoldDB" id="A0A159Z8C2"/>
<dbReference type="EMBL" id="CP012661">
    <property type="protein sequence ID" value="AMY70928.1"/>
    <property type="molecule type" value="Genomic_DNA"/>
</dbReference>
<dbReference type="SUPFAM" id="SSF89562">
    <property type="entry name" value="RraA-like"/>
    <property type="match status" value="1"/>
</dbReference>
<feature type="binding site" evidence="5">
    <location>
        <begin position="95"/>
        <end position="98"/>
    </location>
    <ligand>
        <name>substrate</name>
    </ligand>
</feature>
<dbReference type="KEGG" id="daa:AKL17_3705"/>
<dbReference type="PANTHER" id="PTHR33254:SF4">
    <property type="entry name" value="4-HYDROXY-4-METHYL-2-OXOGLUTARATE ALDOLASE 3-RELATED"/>
    <property type="match status" value="1"/>
</dbReference>